<keyword evidence="3" id="KW-1185">Reference proteome</keyword>
<dbReference type="GO" id="GO:0016746">
    <property type="term" value="F:acyltransferase activity"/>
    <property type="evidence" value="ECO:0007669"/>
    <property type="project" value="UniProtKB-KW"/>
</dbReference>
<accession>A0ABW5D0N2</accession>
<dbReference type="EC" id="2.3.-.-" evidence="2"/>
<proteinExistence type="predicted"/>
<feature type="domain" description="N-acetyltransferase" evidence="1">
    <location>
        <begin position="1"/>
        <end position="147"/>
    </location>
</feature>
<evidence type="ECO:0000259" key="1">
    <source>
        <dbReference type="PROSITE" id="PS51186"/>
    </source>
</evidence>
<dbReference type="Proteomes" id="UP001597374">
    <property type="component" value="Unassembled WGS sequence"/>
</dbReference>
<organism evidence="2 3">
    <name type="scientific">Pontibacter ruber</name>
    <dbReference type="NCBI Taxonomy" id="1343895"/>
    <lineage>
        <taxon>Bacteria</taxon>
        <taxon>Pseudomonadati</taxon>
        <taxon>Bacteroidota</taxon>
        <taxon>Cytophagia</taxon>
        <taxon>Cytophagales</taxon>
        <taxon>Hymenobacteraceae</taxon>
        <taxon>Pontibacter</taxon>
    </lineage>
</organism>
<sequence>MIRAYTRDDNEELIALLQLNIPQYFAESEVNDYIEYLDQHADNYFVVEEDGNIIGAGGYNLGFDEGKTARISWDIVHPAFQGKGIGKALTLHRIEHINKNPAIDRIVVRTTQLVYKFYQKLGFELEKTEKDYWAKGFDLYQMSMFLDNHTSANHSQII</sequence>
<evidence type="ECO:0000313" key="2">
    <source>
        <dbReference type="EMBL" id="MFD2247402.1"/>
    </source>
</evidence>
<protein>
    <submittedName>
        <fullName evidence="2">GNAT family N-acetyltransferase</fullName>
        <ecNumber evidence="2">2.3.-.-</ecNumber>
    </submittedName>
</protein>
<comment type="caution">
    <text evidence="2">The sequence shown here is derived from an EMBL/GenBank/DDBJ whole genome shotgun (WGS) entry which is preliminary data.</text>
</comment>
<reference evidence="3" key="1">
    <citation type="journal article" date="2019" name="Int. J. Syst. Evol. Microbiol.">
        <title>The Global Catalogue of Microorganisms (GCM) 10K type strain sequencing project: providing services to taxonomists for standard genome sequencing and annotation.</title>
        <authorList>
            <consortium name="The Broad Institute Genomics Platform"/>
            <consortium name="The Broad Institute Genome Sequencing Center for Infectious Disease"/>
            <person name="Wu L."/>
            <person name="Ma J."/>
        </authorList>
    </citation>
    <scope>NUCLEOTIDE SEQUENCE [LARGE SCALE GENOMIC DNA]</scope>
    <source>
        <strain evidence="3">CGMCC 4.1782</strain>
    </source>
</reference>
<dbReference type="InterPro" id="IPR016181">
    <property type="entry name" value="Acyl_CoA_acyltransferase"/>
</dbReference>
<dbReference type="Pfam" id="PF00583">
    <property type="entry name" value="Acetyltransf_1"/>
    <property type="match status" value="1"/>
</dbReference>
<dbReference type="PROSITE" id="PS51186">
    <property type="entry name" value="GNAT"/>
    <property type="match status" value="1"/>
</dbReference>
<keyword evidence="2" id="KW-0808">Transferase</keyword>
<dbReference type="RefSeq" id="WP_250430334.1">
    <property type="nucleotide sequence ID" value="NZ_JALPRR010000003.1"/>
</dbReference>
<dbReference type="EMBL" id="JBHUIM010000002">
    <property type="protein sequence ID" value="MFD2247402.1"/>
    <property type="molecule type" value="Genomic_DNA"/>
</dbReference>
<keyword evidence="2" id="KW-0012">Acyltransferase</keyword>
<gene>
    <name evidence="2" type="ORF">ACFSKP_14135</name>
</gene>
<dbReference type="CDD" id="cd04301">
    <property type="entry name" value="NAT_SF"/>
    <property type="match status" value="1"/>
</dbReference>
<evidence type="ECO:0000313" key="3">
    <source>
        <dbReference type="Proteomes" id="UP001597374"/>
    </source>
</evidence>
<dbReference type="Gene3D" id="3.40.630.30">
    <property type="match status" value="1"/>
</dbReference>
<dbReference type="InterPro" id="IPR000182">
    <property type="entry name" value="GNAT_dom"/>
</dbReference>
<name>A0ABW5D0N2_9BACT</name>
<dbReference type="SUPFAM" id="SSF55729">
    <property type="entry name" value="Acyl-CoA N-acyltransferases (Nat)"/>
    <property type="match status" value="1"/>
</dbReference>